<evidence type="ECO:0000313" key="1">
    <source>
        <dbReference type="EMBL" id="OMH83120.1"/>
    </source>
</evidence>
<dbReference type="AlphaFoldDB" id="A0A1R1PQ79"/>
<dbReference type="EMBL" id="LSSK01000506">
    <property type="protein sequence ID" value="OMH83120.1"/>
    <property type="molecule type" value="Genomic_DNA"/>
</dbReference>
<comment type="caution">
    <text evidence="1">The sequence shown here is derived from an EMBL/GenBank/DDBJ whole genome shotgun (WGS) entry which is preliminary data.</text>
</comment>
<name>A0A1R1PQ79_ZANCU</name>
<evidence type="ECO:0000313" key="2">
    <source>
        <dbReference type="Proteomes" id="UP000188320"/>
    </source>
</evidence>
<feature type="non-terminal residue" evidence="1">
    <location>
        <position position="344"/>
    </location>
</feature>
<dbReference type="InterPro" id="IPR013320">
    <property type="entry name" value="ConA-like_dom_sf"/>
</dbReference>
<dbReference type="SUPFAM" id="SSF49899">
    <property type="entry name" value="Concanavalin A-like lectins/glucanases"/>
    <property type="match status" value="1"/>
</dbReference>
<keyword evidence="2" id="KW-1185">Reference proteome</keyword>
<accession>A0A1R1PQ79</accession>
<dbReference type="Proteomes" id="UP000188320">
    <property type="component" value="Unassembled WGS sequence"/>
</dbReference>
<organism evidence="1 2">
    <name type="scientific">Zancudomyces culisetae</name>
    <name type="common">Gut fungus</name>
    <name type="synonym">Smittium culisetae</name>
    <dbReference type="NCBI Taxonomy" id="1213189"/>
    <lineage>
        <taxon>Eukaryota</taxon>
        <taxon>Fungi</taxon>
        <taxon>Fungi incertae sedis</taxon>
        <taxon>Zoopagomycota</taxon>
        <taxon>Kickxellomycotina</taxon>
        <taxon>Harpellomycetes</taxon>
        <taxon>Harpellales</taxon>
        <taxon>Legeriomycetaceae</taxon>
        <taxon>Zancudomyces</taxon>
    </lineage>
</organism>
<reference evidence="2" key="1">
    <citation type="submission" date="2017-01" db="EMBL/GenBank/DDBJ databases">
        <authorList>
            <person name="Wang Y."/>
            <person name="White M."/>
            <person name="Kvist S."/>
            <person name="Moncalvo J.-M."/>
        </authorList>
    </citation>
    <scope>NUCLEOTIDE SEQUENCE [LARGE SCALE GENOMIC DNA]</scope>
    <source>
        <strain evidence="2">COL-18-3</strain>
    </source>
</reference>
<gene>
    <name evidence="1" type="ORF">AX774_g3376</name>
</gene>
<protein>
    <submittedName>
        <fullName evidence="1">Uncharacterized protein</fullName>
    </submittedName>
</protein>
<proteinExistence type="predicted"/>
<sequence>MKAFNEGLVKSKTRSLFEFSGCESGLVYPVFKRLSPKGFGMLFWFKVKRNCSSSKNEGTKTASTLGPVNMKNITQTLVKLVSPDGDSLSVVYEPGKSWIEIKIYLHKTRDTSTIVCVDTLVNPDSWYSFALSYSAPKKSWTSGTVPSLVIHINGKLAHSSSIEFMNNGCFSLLSIGTSVTFGDNSHTSNSKINIQSRLSCFLQKQSEYSLNSCFRGVMSSFWMFEGKIEENKVATWHKLGPYLSTRFEGLKKQFFTSNTGYLDFLYSKINPESRKDGQRTIKDSENSWKPEEFDSLFDGSLNERLLLCLQPDLINVNESTCGDLSVLGWAQSISLHYSTINEEL</sequence>
<dbReference type="OrthoDB" id="5585281at2759"/>